<evidence type="ECO:0000256" key="2">
    <source>
        <dbReference type="PROSITE-ProRule" id="PRU00335"/>
    </source>
</evidence>
<accession>A0A1G8IFM7</accession>
<dbReference type="InterPro" id="IPR009057">
    <property type="entry name" value="Homeodomain-like_sf"/>
</dbReference>
<dbReference type="PROSITE" id="PS50977">
    <property type="entry name" value="HTH_TETR_2"/>
    <property type="match status" value="1"/>
</dbReference>
<organism evidence="4 5">
    <name type="scientific">Aliiruegeria lutimaris</name>
    <dbReference type="NCBI Taxonomy" id="571298"/>
    <lineage>
        <taxon>Bacteria</taxon>
        <taxon>Pseudomonadati</taxon>
        <taxon>Pseudomonadota</taxon>
        <taxon>Alphaproteobacteria</taxon>
        <taxon>Rhodobacterales</taxon>
        <taxon>Roseobacteraceae</taxon>
        <taxon>Aliiruegeria</taxon>
    </lineage>
</organism>
<sequence length="209" mass="23219">MAGLRERQKQDRQKRIVEEARALFMEQGYEATTIEGIAAAVGLSGVTVHNYYGTKAGVLLAIVAESDRKLLERMGAALSGDIDDLLELLLNFAAIVRQHAVTNLNKQIWRQVVAATIVDSESRFAKTYHELDHKLSMVLVREVERLQREGRVSAEISAFALGKGLFHLQNTRFIQFVSSDEMSDEDAAKKLRSDVSALLHALPSRVAAE</sequence>
<dbReference type="AlphaFoldDB" id="A0A1G8IFM7"/>
<name>A0A1G8IFM7_9RHOB</name>
<dbReference type="Proteomes" id="UP000199382">
    <property type="component" value="Unassembled WGS sequence"/>
</dbReference>
<dbReference type="PANTHER" id="PTHR30055">
    <property type="entry name" value="HTH-TYPE TRANSCRIPTIONAL REGULATOR RUTR"/>
    <property type="match status" value="1"/>
</dbReference>
<keyword evidence="1 2" id="KW-0238">DNA-binding</keyword>
<feature type="DNA-binding region" description="H-T-H motif" evidence="2">
    <location>
        <begin position="33"/>
        <end position="52"/>
    </location>
</feature>
<feature type="domain" description="HTH tetR-type" evidence="3">
    <location>
        <begin position="10"/>
        <end position="70"/>
    </location>
</feature>
<dbReference type="PANTHER" id="PTHR30055:SF229">
    <property type="entry name" value="HTH-TYPE TRANSCRIPTIONAL REPRESSOR RV1474C"/>
    <property type="match status" value="1"/>
</dbReference>
<dbReference type="PRINTS" id="PR00455">
    <property type="entry name" value="HTHTETR"/>
</dbReference>
<dbReference type="SUPFAM" id="SSF46689">
    <property type="entry name" value="Homeodomain-like"/>
    <property type="match status" value="1"/>
</dbReference>
<keyword evidence="5" id="KW-1185">Reference proteome</keyword>
<dbReference type="OrthoDB" id="7185252at2"/>
<dbReference type="Gene3D" id="1.10.357.10">
    <property type="entry name" value="Tetracycline Repressor, domain 2"/>
    <property type="match status" value="1"/>
</dbReference>
<dbReference type="Pfam" id="PF00440">
    <property type="entry name" value="TetR_N"/>
    <property type="match status" value="1"/>
</dbReference>
<reference evidence="4 5" key="1">
    <citation type="submission" date="2016-10" db="EMBL/GenBank/DDBJ databases">
        <authorList>
            <person name="de Groot N.N."/>
        </authorList>
    </citation>
    <scope>NUCLEOTIDE SEQUENCE [LARGE SCALE GENOMIC DNA]</scope>
    <source>
        <strain evidence="4 5">DSM 25294</strain>
    </source>
</reference>
<dbReference type="GO" id="GO:0003700">
    <property type="term" value="F:DNA-binding transcription factor activity"/>
    <property type="evidence" value="ECO:0007669"/>
    <property type="project" value="TreeGrafter"/>
</dbReference>
<dbReference type="InterPro" id="IPR050109">
    <property type="entry name" value="HTH-type_TetR-like_transc_reg"/>
</dbReference>
<dbReference type="InterPro" id="IPR001647">
    <property type="entry name" value="HTH_TetR"/>
</dbReference>
<evidence type="ECO:0000313" key="5">
    <source>
        <dbReference type="Proteomes" id="UP000199382"/>
    </source>
</evidence>
<dbReference type="RefSeq" id="WP_139188273.1">
    <property type="nucleotide sequence ID" value="NZ_FNEK01000001.1"/>
</dbReference>
<dbReference type="GO" id="GO:0000976">
    <property type="term" value="F:transcription cis-regulatory region binding"/>
    <property type="evidence" value="ECO:0007669"/>
    <property type="project" value="TreeGrafter"/>
</dbReference>
<proteinExistence type="predicted"/>
<evidence type="ECO:0000256" key="1">
    <source>
        <dbReference type="ARBA" id="ARBA00023125"/>
    </source>
</evidence>
<dbReference type="EMBL" id="FNEK01000001">
    <property type="protein sequence ID" value="SDI17829.1"/>
    <property type="molecule type" value="Genomic_DNA"/>
</dbReference>
<gene>
    <name evidence="4" type="ORF">SAMN04488026_100127</name>
</gene>
<protein>
    <submittedName>
        <fullName evidence="4">Transcriptional regulator, TetR family</fullName>
    </submittedName>
</protein>
<dbReference type="STRING" id="571298.SAMN04488026_100127"/>
<evidence type="ECO:0000313" key="4">
    <source>
        <dbReference type="EMBL" id="SDI17829.1"/>
    </source>
</evidence>
<evidence type="ECO:0000259" key="3">
    <source>
        <dbReference type="PROSITE" id="PS50977"/>
    </source>
</evidence>